<name>A0A4Y7SNW2_COPMI</name>
<gene>
    <name evidence="3" type="ORF">FA13DRAFT_1798132</name>
</gene>
<sequence>MDVGKGKEVYGPSRDPKFASSIVEYLDEPRDVVAFSLVCKTFLHLAIRKIWTKPRLSGRTSFDSFLSTLSSPHHTVPYTSFITTIDLNAFADITDDQFRLLGACENLAHLDMRMCQNISAATLQHTFSQFHRLKGIDLEGISSITDDVILSLARNNPHLRGVKLGKCSPGHWVLSDAGVIALGDYCGDSLREVYLHLPSLSLVTSVALRCLITRCPRLQTLDIAHGRSVDDGVVRLVWQSVGQTLRKLNLAGCSELTDVMLPPPAPSVHDTHPRDPAARPLPPIPKAPRHLAPSLREIDLTDCKRLTDYAIELICTNAPKLRNLNLKGCRQLTDATLYSVAKLGSSLQQLNVAKLSEITDKGVDAISEACRKLANIDLSGAYCVYLDY</sequence>
<dbReference type="Proteomes" id="UP000298030">
    <property type="component" value="Unassembled WGS sequence"/>
</dbReference>
<dbReference type="STRING" id="71717.A0A4Y7SNW2"/>
<dbReference type="SMART" id="SM00367">
    <property type="entry name" value="LRR_CC"/>
    <property type="match status" value="6"/>
</dbReference>
<dbReference type="GO" id="GO:0019005">
    <property type="term" value="C:SCF ubiquitin ligase complex"/>
    <property type="evidence" value="ECO:0007669"/>
    <property type="project" value="TreeGrafter"/>
</dbReference>
<dbReference type="GO" id="GO:0031146">
    <property type="term" value="P:SCF-dependent proteasomal ubiquitin-dependent protein catabolic process"/>
    <property type="evidence" value="ECO:0007669"/>
    <property type="project" value="TreeGrafter"/>
</dbReference>
<dbReference type="PANTHER" id="PTHR13318">
    <property type="entry name" value="PARTNER OF PAIRED, ISOFORM B-RELATED"/>
    <property type="match status" value="1"/>
</dbReference>
<evidence type="ECO:0000256" key="1">
    <source>
        <dbReference type="SAM" id="MobiDB-lite"/>
    </source>
</evidence>
<dbReference type="InterPro" id="IPR006553">
    <property type="entry name" value="Leu-rich_rpt_Cys-con_subtyp"/>
</dbReference>
<feature type="domain" description="F-box/LRR-repeat protein 15-like leucin rich repeat" evidence="2">
    <location>
        <begin position="64"/>
        <end position="257"/>
    </location>
</feature>
<feature type="region of interest" description="Disordered" evidence="1">
    <location>
        <begin position="266"/>
        <end position="286"/>
    </location>
</feature>
<dbReference type="InterPro" id="IPR057207">
    <property type="entry name" value="FBXL15_LRR"/>
</dbReference>
<dbReference type="EMBL" id="QPFP01000079">
    <property type="protein sequence ID" value="TEB23338.1"/>
    <property type="molecule type" value="Genomic_DNA"/>
</dbReference>
<evidence type="ECO:0000313" key="4">
    <source>
        <dbReference type="Proteomes" id="UP000298030"/>
    </source>
</evidence>
<protein>
    <submittedName>
        <fullName evidence="3">RNI-like protein</fullName>
    </submittedName>
</protein>
<comment type="caution">
    <text evidence="3">The sequence shown here is derived from an EMBL/GenBank/DDBJ whole genome shotgun (WGS) entry which is preliminary data.</text>
</comment>
<proteinExistence type="predicted"/>
<dbReference type="Gene3D" id="3.80.10.10">
    <property type="entry name" value="Ribonuclease Inhibitor"/>
    <property type="match status" value="2"/>
</dbReference>
<evidence type="ECO:0000313" key="3">
    <source>
        <dbReference type="EMBL" id="TEB23338.1"/>
    </source>
</evidence>
<keyword evidence="4" id="KW-1185">Reference proteome</keyword>
<evidence type="ECO:0000259" key="2">
    <source>
        <dbReference type="Pfam" id="PF25372"/>
    </source>
</evidence>
<reference evidence="3 4" key="1">
    <citation type="journal article" date="2019" name="Nat. Ecol. Evol.">
        <title>Megaphylogeny resolves global patterns of mushroom evolution.</title>
        <authorList>
            <person name="Varga T."/>
            <person name="Krizsan K."/>
            <person name="Foldi C."/>
            <person name="Dima B."/>
            <person name="Sanchez-Garcia M."/>
            <person name="Sanchez-Ramirez S."/>
            <person name="Szollosi G.J."/>
            <person name="Szarkandi J.G."/>
            <person name="Papp V."/>
            <person name="Albert L."/>
            <person name="Andreopoulos W."/>
            <person name="Angelini C."/>
            <person name="Antonin V."/>
            <person name="Barry K.W."/>
            <person name="Bougher N.L."/>
            <person name="Buchanan P."/>
            <person name="Buyck B."/>
            <person name="Bense V."/>
            <person name="Catcheside P."/>
            <person name="Chovatia M."/>
            <person name="Cooper J."/>
            <person name="Damon W."/>
            <person name="Desjardin D."/>
            <person name="Finy P."/>
            <person name="Geml J."/>
            <person name="Haridas S."/>
            <person name="Hughes K."/>
            <person name="Justo A."/>
            <person name="Karasinski D."/>
            <person name="Kautmanova I."/>
            <person name="Kiss B."/>
            <person name="Kocsube S."/>
            <person name="Kotiranta H."/>
            <person name="LaButti K.M."/>
            <person name="Lechner B.E."/>
            <person name="Liimatainen K."/>
            <person name="Lipzen A."/>
            <person name="Lukacs Z."/>
            <person name="Mihaltcheva S."/>
            <person name="Morgado L.N."/>
            <person name="Niskanen T."/>
            <person name="Noordeloos M.E."/>
            <person name="Ohm R.A."/>
            <person name="Ortiz-Santana B."/>
            <person name="Ovrebo C."/>
            <person name="Racz N."/>
            <person name="Riley R."/>
            <person name="Savchenko A."/>
            <person name="Shiryaev A."/>
            <person name="Soop K."/>
            <person name="Spirin V."/>
            <person name="Szebenyi C."/>
            <person name="Tomsovsky M."/>
            <person name="Tulloss R.E."/>
            <person name="Uehling J."/>
            <person name="Grigoriev I.V."/>
            <person name="Vagvolgyi C."/>
            <person name="Papp T."/>
            <person name="Martin F.M."/>
            <person name="Miettinen O."/>
            <person name="Hibbett D.S."/>
            <person name="Nagy L.G."/>
        </authorList>
    </citation>
    <scope>NUCLEOTIDE SEQUENCE [LARGE SCALE GENOMIC DNA]</scope>
    <source>
        <strain evidence="3 4">FP101781</strain>
    </source>
</reference>
<dbReference type="InterPro" id="IPR032675">
    <property type="entry name" value="LRR_dom_sf"/>
</dbReference>
<dbReference type="OrthoDB" id="10257471at2759"/>
<dbReference type="Pfam" id="PF25372">
    <property type="entry name" value="DUF7885"/>
    <property type="match status" value="1"/>
</dbReference>
<organism evidence="3 4">
    <name type="scientific">Coprinellus micaceus</name>
    <name type="common">Glistening ink-cap mushroom</name>
    <name type="synonym">Coprinus micaceus</name>
    <dbReference type="NCBI Taxonomy" id="71717"/>
    <lineage>
        <taxon>Eukaryota</taxon>
        <taxon>Fungi</taxon>
        <taxon>Dikarya</taxon>
        <taxon>Basidiomycota</taxon>
        <taxon>Agaricomycotina</taxon>
        <taxon>Agaricomycetes</taxon>
        <taxon>Agaricomycetidae</taxon>
        <taxon>Agaricales</taxon>
        <taxon>Agaricineae</taxon>
        <taxon>Psathyrellaceae</taxon>
        <taxon>Coprinellus</taxon>
    </lineage>
</organism>
<dbReference type="SUPFAM" id="SSF52047">
    <property type="entry name" value="RNI-like"/>
    <property type="match status" value="1"/>
</dbReference>
<accession>A0A4Y7SNW2</accession>
<dbReference type="AlphaFoldDB" id="A0A4Y7SNW2"/>